<gene>
    <name evidence="1" type="ORF">BXY41_101350</name>
</gene>
<keyword evidence="2" id="KW-1185">Reference proteome</keyword>
<comment type="caution">
    <text evidence="1">The sequence shown here is derived from an EMBL/GenBank/DDBJ whole genome shotgun (WGS) entry which is preliminary data.</text>
</comment>
<evidence type="ECO:0000313" key="1">
    <source>
        <dbReference type="EMBL" id="PPK83287.1"/>
    </source>
</evidence>
<dbReference type="RefSeq" id="WP_104433936.1">
    <property type="nucleotide sequence ID" value="NZ_PTJA01000001.1"/>
</dbReference>
<evidence type="ECO:0000313" key="2">
    <source>
        <dbReference type="Proteomes" id="UP000237749"/>
    </source>
</evidence>
<protein>
    <submittedName>
        <fullName evidence="1">Uncharacterized protein</fullName>
    </submittedName>
</protein>
<accession>A0A2S6HYP6</accession>
<organism evidence="1 2">
    <name type="scientific">Lacrimispora xylanisolvens</name>
    <dbReference type="NCBI Taxonomy" id="384636"/>
    <lineage>
        <taxon>Bacteria</taxon>
        <taxon>Bacillati</taxon>
        <taxon>Bacillota</taxon>
        <taxon>Clostridia</taxon>
        <taxon>Lachnospirales</taxon>
        <taxon>Lachnospiraceae</taxon>
        <taxon>Lacrimispora</taxon>
    </lineage>
</organism>
<reference evidence="1 2" key="1">
    <citation type="submission" date="2018-02" db="EMBL/GenBank/DDBJ databases">
        <title>Genomic Encyclopedia of Archaeal and Bacterial Type Strains, Phase II (KMG-II): from individual species to whole genera.</title>
        <authorList>
            <person name="Goeker M."/>
        </authorList>
    </citation>
    <scope>NUCLEOTIDE SEQUENCE [LARGE SCALE GENOMIC DNA]</scope>
    <source>
        <strain evidence="1 2">DSM 3808</strain>
    </source>
</reference>
<dbReference type="Proteomes" id="UP000237749">
    <property type="component" value="Unassembled WGS sequence"/>
</dbReference>
<name>A0A2S6HYP6_9FIRM</name>
<dbReference type="AlphaFoldDB" id="A0A2S6HYP6"/>
<proteinExistence type="predicted"/>
<dbReference type="EMBL" id="PTJA01000001">
    <property type="protein sequence ID" value="PPK83287.1"/>
    <property type="molecule type" value="Genomic_DNA"/>
</dbReference>
<sequence>MKKKIKEHYTHEHSEVSEQQYQQKLKVNQKLLEALFNSFSQCFSAPFYPYDRSAFTETDLFINQPVDNEKNKSSKLKK</sequence>